<comment type="caution">
    <text evidence="1">The sequence shown here is derived from an EMBL/GenBank/DDBJ whole genome shotgun (WGS) entry which is preliminary data.</text>
</comment>
<dbReference type="InterPro" id="IPR001938">
    <property type="entry name" value="Thaumatin"/>
</dbReference>
<protein>
    <recommendedName>
        <fullName evidence="3">Thaumatin-like protein</fullName>
    </recommendedName>
</protein>
<evidence type="ECO:0008006" key="3">
    <source>
        <dbReference type="Google" id="ProtNLM"/>
    </source>
</evidence>
<sequence length="247" mass="27142">MRNYCNSLIGFIPISMIYGSDNLHSQNPRLPSVNPSKTSRVAAWQNNLTCECGAALTVPLATVAKFNITGNGGLDFYSVSATHGYNLVMLVVPQGDYKGNYVASACVDDLNGGCPSEASSGCTAACFAFGDPKNCCNGENAGPGICKPSQYSLYFRSRCPWVYSYVYDEDDEKEKSRAFACSLADYLIPILFWPSVTQRIDVRRRMRRLVCASQAIIRCISKVGVLTLTVMCMMMGKRRKDLRLLLG</sequence>
<gene>
    <name evidence="1" type="ORF">RJ640_022163</name>
</gene>
<organism evidence="1 2">
    <name type="scientific">Escallonia rubra</name>
    <dbReference type="NCBI Taxonomy" id="112253"/>
    <lineage>
        <taxon>Eukaryota</taxon>
        <taxon>Viridiplantae</taxon>
        <taxon>Streptophyta</taxon>
        <taxon>Embryophyta</taxon>
        <taxon>Tracheophyta</taxon>
        <taxon>Spermatophyta</taxon>
        <taxon>Magnoliopsida</taxon>
        <taxon>eudicotyledons</taxon>
        <taxon>Gunneridae</taxon>
        <taxon>Pentapetalae</taxon>
        <taxon>asterids</taxon>
        <taxon>campanulids</taxon>
        <taxon>Escalloniales</taxon>
        <taxon>Escalloniaceae</taxon>
        <taxon>Escallonia</taxon>
    </lineage>
</organism>
<dbReference type="PANTHER" id="PTHR31048">
    <property type="entry name" value="OS03G0233200 PROTEIN"/>
    <property type="match status" value="1"/>
</dbReference>
<proteinExistence type="predicted"/>
<keyword evidence="2" id="KW-1185">Reference proteome</keyword>
<dbReference type="Gene3D" id="2.60.110.10">
    <property type="entry name" value="Thaumatin"/>
    <property type="match status" value="1"/>
</dbReference>
<dbReference type="EMBL" id="JAVXUO010002496">
    <property type="protein sequence ID" value="KAK2972722.1"/>
    <property type="molecule type" value="Genomic_DNA"/>
</dbReference>
<accession>A0AA88UF11</accession>
<dbReference type="SUPFAM" id="SSF49870">
    <property type="entry name" value="Osmotin, thaumatin-like protein"/>
    <property type="match status" value="1"/>
</dbReference>
<dbReference type="SMART" id="SM00205">
    <property type="entry name" value="THN"/>
    <property type="match status" value="1"/>
</dbReference>
<name>A0AA88UF11_9ASTE</name>
<dbReference type="PROSITE" id="PS51367">
    <property type="entry name" value="THAUMATIN_2"/>
    <property type="match status" value="1"/>
</dbReference>
<dbReference type="Proteomes" id="UP001187471">
    <property type="component" value="Unassembled WGS sequence"/>
</dbReference>
<evidence type="ECO:0000313" key="2">
    <source>
        <dbReference type="Proteomes" id="UP001187471"/>
    </source>
</evidence>
<evidence type="ECO:0000313" key="1">
    <source>
        <dbReference type="EMBL" id="KAK2972722.1"/>
    </source>
</evidence>
<dbReference type="AlphaFoldDB" id="A0AA88UF11"/>
<dbReference type="InterPro" id="IPR037176">
    <property type="entry name" value="Osmotin/thaumatin-like_sf"/>
</dbReference>
<reference evidence="1" key="1">
    <citation type="submission" date="2022-12" db="EMBL/GenBank/DDBJ databases">
        <title>Draft genome assemblies for two species of Escallonia (Escalloniales).</title>
        <authorList>
            <person name="Chanderbali A."/>
            <person name="Dervinis C."/>
            <person name="Anghel I."/>
            <person name="Soltis D."/>
            <person name="Soltis P."/>
            <person name="Zapata F."/>
        </authorList>
    </citation>
    <scope>NUCLEOTIDE SEQUENCE</scope>
    <source>
        <strain evidence="1">UCBG92.1500</strain>
        <tissue evidence="1">Leaf</tissue>
    </source>
</reference>
<dbReference type="Pfam" id="PF00314">
    <property type="entry name" value="Thaumatin"/>
    <property type="match status" value="1"/>
</dbReference>